<organism evidence="5 6">
    <name type="scientific">Trichuris trichiura</name>
    <name type="common">Whipworm</name>
    <name type="synonym">Trichocephalus trichiurus</name>
    <dbReference type="NCBI Taxonomy" id="36087"/>
    <lineage>
        <taxon>Eukaryota</taxon>
        <taxon>Metazoa</taxon>
        <taxon>Ecdysozoa</taxon>
        <taxon>Nematoda</taxon>
        <taxon>Enoplea</taxon>
        <taxon>Dorylaimia</taxon>
        <taxon>Trichinellida</taxon>
        <taxon>Trichuridae</taxon>
        <taxon>Trichuris</taxon>
    </lineage>
</organism>
<dbReference type="OrthoDB" id="248320at2759"/>
<dbReference type="Pfam" id="PF16755">
    <property type="entry name" value="Beta-prop_NUP159_NUP214"/>
    <property type="match status" value="1"/>
</dbReference>
<reference evidence="5" key="2">
    <citation type="submission" date="2014-03" db="EMBL/GenBank/DDBJ databases">
        <title>The whipworm genome and dual-species transcriptomics of an intimate host-pathogen interaction.</title>
        <authorList>
            <person name="Foth B.J."/>
            <person name="Tsai I.J."/>
            <person name="Reid A.J."/>
            <person name="Bancroft A.J."/>
            <person name="Nichol S."/>
            <person name="Tracey A."/>
            <person name="Holroyd N."/>
            <person name="Cotton J.A."/>
            <person name="Stanley E.J."/>
            <person name="Zarowiecki M."/>
            <person name="Liu J.Z."/>
            <person name="Huckvale T."/>
            <person name="Cooper P.J."/>
            <person name="Grencis R.K."/>
            <person name="Berriman M."/>
        </authorList>
    </citation>
    <scope>NUCLEOTIDE SEQUENCE [LARGE SCALE GENOMIC DNA]</scope>
</reference>
<gene>
    <name evidence="5" type="ORF">TTRE_0000030101</name>
</gene>
<reference evidence="5" key="1">
    <citation type="submission" date="2014-01" db="EMBL/GenBank/DDBJ databases">
        <authorList>
            <person name="Aslett M."/>
        </authorList>
    </citation>
    <scope>NUCLEOTIDE SEQUENCE</scope>
</reference>
<dbReference type="InterPro" id="IPR015943">
    <property type="entry name" value="WD40/YVTN_repeat-like_dom_sf"/>
</dbReference>
<sequence length="286" mass="31062">MYDSRRNVCLANCLTVCFNRKTVYSFPIAPVRKQNLADNETPSLANIIVQRFSSPSNVVWTQCNSDGSLLAVCLNNNDSPLAVIFNVKTVKGKIEVLSFKHIAFALQLADGIFQPIAQIPLSDVAGSVTALGRIGGNSSVLCVDWSPKGKQFAVGLQDGSIVQYKMNCQVYRTFSRPLDTSLVSGDQSGSMGGDHSVILFSTEATLYWLQLSYGVDKSDSQPLSSLADMVVKATEPKDVQQQPAAVKTIKRPLATPGMPVSNIAANEEHYTPEMLRELVASLKLPF</sequence>
<keyword evidence="6" id="KW-1185">Reference proteome</keyword>
<evidence type="ECO:0000256" key="3">
    <source>
        <dbReference type="ARBA" id="ARBA00023242"/>
    </source>
</evidence>
<keyword evidence="2" id="KW-0813">Transport</keyword>
<evidence type="ECO:0000313" key="6">
    <source>
        <dbReference type="Proteomes" id="UP000030665"/>
    </source>
</evidence>
<evidence type="ECO:0000259" key="4">
    <source>
        <dbReference type="Pfam" id="PF16755"/>
    </source>
</evidence>
<proteinExistence type="predicted"/>
<evidence type="ECO:0000256" key="1">
    <source>
        <dbReference type="ARBA" id="ARBA00004123"/>
    </source>
</evidence>
<dbReference type="Proteomes" id="UP000030665">
    <property type="component" value="Unassembled WGS sequence"/>
</dbReference>
<evidence type="ECO:0000313" key="5">
    <source>
        <dbReference type="EMBL" id="CDW52042.1"/>
    </source>
</evidence>
<comment type="subcellular location">
    <subcellularLocation>
        <location evidence="1">Nucleus</location>
    </subcellularLocation>
</comment>
<dbReference type="SUPFAM" id="SSF117289">
    <property type="entry name" value="Nucleoporin domain"/>
    <property type="match status" value="1"/>
</dbReference>
<dbReference type="AlphaFoldDB" id="A0A077YVA8"/>
<protein>
    <submittedName>
        <fullName evidence="5">WD40 domain containing protein</fullName>
    </submittedName>
</protein>
<feature type="domain" description="Nucleoporin Nup159/Nup146 N-terminal" evidence="4">
    <location>
        <begin position="45"/>
        <end position="183"/>
    </location>
</feature>
<keyword evidence="3" id="KW-0539">Nucleus</keyword>
<dbReference type="GO" id="GO:0005634">
    <property type="term" value="C:nucleus"/>
    <property type="evidence" value="ECO:0007669"/>
    <property type="project" value="UniProtKB-SubCell"/>
</dbReference>
<dbReference type="EMBL" id="HG805814">
    <property type="protein sequence ID" value="CDW52042.1"/>
    <property type="molecule type" value="Genomic_DNA"/>
</dbReference>
<accession>A0A077YVA8</accession>
<name>A0A077YVA8_TRITR</name>
<evidence type="ECO:0000256" key="2">
    <source>
        <dbReference type="ARBA" id="ARBA00022448"/>
    </source>
</evidence>
<dbReference type="Gene3D" id="2.130.10.10">
    <property type="entry name" value="YVTN repeat-like/Quinoprotein amine dehydrogenase"/>
    <property type="match status" value="1"/>
</dbReference>
<dbReference type="InterPro" id="IPR039462">
    <property type="entry name" value="Nup159/Nup146_N"/>
</dbReference>